<evidence type="ECO:0000313" key="1">
    <source>
        <dbReference type="EMBL" id="SMD43340.1"/>
    </source>
</evidence>
<dbReference type="Proteomes" id="UP000192333">
    <property type="component" value="Chromosome I"/>
</dbReference>
<protein>
    <submittedName>
        <fullName evidence="1">Uncharacterized protein</fullName>
    </submittedName>
</protein>
<dbReference type="AlphaFoldDB" id="A0A1W2H330"/>
<dbReference type="STRING" id="758820.SAMN00777080_1930"/>
<evidence type="ECO:0000313" key="2">
    <source>
        <dbReference type="Proteomes" id="UP000192333"/>
    </source>
</evidence>
<dbReference type="RefSeq" id="WP_084120090.1">
    <property type="nucleotide sequence ID" value="NZ_LT838813.1"/>
</dbReference>
<name>A0A1W2H330_9BACT</name>
<accession>A0A1W2H330</accession>
<dbReference type="OrthoDB" id="837708at2"/>
<reference evidence="2" key="1">
    <citation type="submission" date="2017-04" db="EMBL/GenBank/DDBJ databases">
        <authorList>
            <person name="Varghese N."/>
            <person name="Submissions S."/>
        </authorList>
    </citation>
    <scope>NUCLEOTIDE SEQUENCE [LARGE SCALE GENOMIC DNA]</scope>
    <source>
        <strain evidence="2">DSM 16537</strain>
    </source>
</reference>
<proteinExistence type="predicted"/>
<dbReference type="EMBL" id="LT838813">
    <property type="protein sequence ID" value="SMD43340.1"/>
    <property type="molecule type" value="Genomic_DNA"/>
</dbReference>
<sequence length="215" mass="25508">MLSEEEKKRIELVETYKFEVKDKLEYQKARKFGLGMVYSFFNSKFGLWVLSAIFVSGGVKVYDDYKVKQENEKTRGEIIEKLDNEISFKFDRVLASLELIKEKEPEGVWDQEFSTLEEAKNFALGINKDSGKEEKYLYEEFKNWSLLALMVEQNRQLKHLGIQDTELEEVIRQLNEMAKIFENRQVNYEDIKSIQKIIRENLVLSRWKSNSLFSD</sequence>
<organism evidence="1 2">
    <name type="scientific">Aquiflexum balticum DSM 16537</name>
    <dbReference type="NCBI Taxonomy" id="758820"/>
    <lineage>
        <taxon>Bacteria</taxon>
        <taxon>Pseudomonadati</taxon>
        <taxon>Bacteroidota</taxon>
        <taxon>Cytophagia</taxon>
        <taxon>Cytophagales</taxon>
        <taxon>Cyclobacteriaceae</taxon>
        <taxon>Aquiflexum</taxon>
    </lineage>
</organism>
<gene>
    <name evidence="1" type="ORF">SAMN00777080_1930</name>
</gene>
<keyword evidence="2" id="KW-1185">Reference proteome</keyword>